<accession>Q1YI73</accession>
<dbReference type="BioCyc" id="AURANTIMONAS:SI859A1_01610-MONOMER"/>
<dbReference type="AlphaFoldDB" id="Q1YI73"/>
<name>Q1YI73_AURMS</name>
<feature type="region of interest" description="Disordered" evidence="1">
    <location>
        <begin position="1"/>
        <end position="102"/>
    </location>
</feature>
<dbReference type="EMBL" id="AAPJ01000003">
    <property type="protein sequence ID" value="EAS50244.1"/>
    <property type="molecule type" value="Genomic_DNA"/>
</dbReference>
<gene>
    <name evidence="2" type="ORF">SI859A1_01610</name>
</gene>
<dbReference type="HOGENOM" id="CLU_865484_0_0_5"/>
<evidence type="ECO:0000313" key="2">
    <source>
        <dbReference type="EMBL" id="EAS50244.1"/>
    </source>
</evidence>
<protein>
    <recommendedName>
        <fullName evidence="4">FCP1 homology domain-containing protein</fullName>
    </recommendedName>
</protein>
<comment type="caution">
    <text evidence="2">The sequence shown here is derived from an EMBL/GenBank/DDBJ whole genome shotgun (WGS) entry which is preliminary data.</text>
</comment>
<reference evidence="2 3" key="1">
    <citation type="journal article" date="2008" name="Appl. Environ. Microbiol.">
        <title>Genomic insights into Mn(II) oxidation by the marine alphaproteobacterium Aurantimonas sp. strain SI85-9A1.</title>
        <authorList>
            <person name="Dick G.J."/>
            <person name="Podell S."/>
            <person name="Johnson H.A."/>
            <person name="Rivera-Espinoza Y."/>
            <person name="Bernier-Latmani R."/>
            <person name="McCarthy J.K."/>
            <person name="Torpey J.W."/>
            <person name="Clement B.G."/>
            <person name="Gaasterland T."/>
            <person name="Tebo B.M."/>
        </authorList>
    </citation>
    <scope>NUCLEOTIDE SEQUENCE [LARGE SCALE GENOMIC DNA]</scope>
    <source>
        <strain evidence="2 3">SI85-9A1</strain>
    </source>
</reference>
<dbReference type="InterPro" id="IPR023214">
    <property type="entry name" value="HAD_sf"/>
</dbReference>
<organism evidence="2 3">
    <name type="scientific">Aurantimonas manganoxydans (strain ATCC BAA-1229 / DSM 21871 / SI85-9A1)</name>
    <dbReference type="NCBI Taxonomy" id="287752"/>
    <lineage>
        <taxon>Bacteria</taxon>
        <taxon>Pseudomonadati</taxon>
        <taxon>Pseudomonadota</taxon>
        <taxon>Alphaproteobacteria</taxon>
        <taxon>Hyphomicrobiales</taxon>
        <taxon>Aurantimonadaceae</taxon>
        <taxon>Aurantimonas</taxon>
    </lineage>
</organism>
<dbReference type="Proteomes" id="UP000000321">
    <property type="component" value="Unassembled WGS sequence"/>
</dbReference>
<proteinExistence type="predicted"/>
<evidence type="ECO:0000256" key="1">
    <source>
        <dbReference type="SAM" id="MobiDB-lite"/>
    </source>
</evidence>
<feature type="compositionally biased region" description="Basic and acidic residues" evidence="1">
    <location>
        <begin position="68"/>
        <end position="84"/>
    </location>
</feature>
<evidence type="ECO:0000313" key="3">
    <source>
        <dbReference type="Proteomes" id="UP000000321"/>
    </source>
</evidence>
<dbReference type="InterPro" id="IPR036412">
    <property type="entry name" value="HAD-like_sf"/>
</dbReference>
<dbReference type="SUPFAM" id="SSF56784">
    <property type="entry name" value="HAD-like"/>
    <property type="match status" value="1"/>
</dbReference>
<feature type="compositionally biased region" description="Basic and acidic residues" evidence="1">
    <location>
        <begin position="40"/>
        <end position="50"/>
    </location>
</feature>
<evidence type="ECO:0008006" key="4">
    <source>
        <dbReference type="Google" id="ProtNLM"/>
    </source>
</evidence>
<feature type="compositionally biased region" description="Basic residues" evidence="1">
    <location>
        <begin position="58"/>
        <end position="67"/>
    </location>
</feature>
<dbReference type="Gene3D" id="3.40.50.1000">
    <property type="entry name" value="HAD superfamily/HAD-like"/>
    <property type="match status" value="1"/>
</dbReference>
<keyword evidence="3" id="KW-1185">Reference proteome</keyword>
<sequence length="321" mass="35491">MVADRRASACNGPGGGRDARRHGPLVPCRRPETLRPVPCSDRHRDRRDSPGGRLPRLPARRLRLHSRPRADAHRLRRGCRDRSGPGRGRAAGARRSGRADRMSRPLVTAGPAIASLEQRSDSLLILDIDEVVLEFIAPFGALLEEHGARLHPESFKLTGNVRSISTGTALTGHELDQLTVRLYEEQETRQRPVAGVSDTLRQLARRTDILFLTAMTPSYYDVRRALLDREGLAYPMIATERSKGAVVAELRQRWRGTSIFVDDLPPNLASVRKSAPDTHLLHLMANDVFRQHLPALPTGARAATNWQEASGIIDEILGAAV</sequence>